<dbReference type="PANTHER" id="PTHR39338:SF6">
    <property type="entry name" value="BLL5662 PROTEIN"/>
    <property type="match status" value="1"/>
</dbReference>
<sequence length="365" mass="39454">MIARPLAPFLAFPAALRQAGFAAAPEQTESFIAATGLLGPRALVDIRHAAHAIFGPGPGRQAEFDRIFDTVFLGRAFAAPAEGTPEDLPQAYDGAEFDLMPEAEEEEPSGADTTRAERLTQRMLDGASDDTALRAFARAAPDALPRRNSRRMQGSKGRLPDPVRAFREMLRHDGEVTRLPTRRRRARQRRVLLLIDISGSMKAGTDGALRFAHTLMQAGERVEAFTLGTRLTRVSRALRHRNRDQALTLASGLVADWDGGTRLGDSLAAFLAVPRFAAFARGALVVILSDGLERGGPETLVAAMARLRGLAWSVMWLSPLAAEQGYRPETTALQAIAPMIDRFGDGQNPAALAREVLAFSSGARP</sequence>
<keyword evidence="2" id="KW-1185">Reference proteome</keyword>
<dbReference type="Proteomes" id="UP000619079">
    <property type="component" value="Unassembled WGS sequence"/>
</dbReference>
<dbReference type="RefSeq" id="WP_199024608.1">
    <property type="nucleotide sequence ID" value="NZ_JAELVR010000005.1"/>
</dbReference>
<reference evidence="1" key="1">
    <citation type="submission" date="2020-12" db="EMBL/GenBank/DDBJ databases">
        <title>Sedimentitalea sp. nov., isolated from sand in Incheon.</title>
        <authorList>
            <person name="Kim W."/>
        </authorList>
    </citation>
    <scope>NUCLEOTIDE SEQUENCE</scope>
    <source>
        <strain evidence="1">CAU 1593</strain>
    </source>
</reference>
<gene>
    <name evidence="1" type="ORF">JF290_09500</name>
</gene>
<dbReference type="CDD" id="cd00198">
    <property type="entry name" value="vWFA"/>
    <property type="match status" value="1"/>
</dbReference>
<dbReference type="InterPro" id="IPR008912">
    <property type="entry name" value="Uncharacterised_CoxE"/>
</dbReference>
<protein>
    <submittedName>
        <fullName evidence="1">VWA domain-containing protein</fullName>
    </submittedName>
</protein>
<dbReference type="Gene3D" id="3.40.50.410">
    <property type="entry name" value="von Willebrand factor, type A domain"/>
    <property type="match status" value="1"/>
</dbReference>
<evidence type="ECO:0000313" key="1">
    <source>
        <dbReference type="EMBL" id="MBJ6371762.1"/>
    </source>
</evidence>
<dbReference type="Pfam" id="PF05762">
    <property type="entry name" value="VWA_CoxE"/>
    <property type="match status" value="1"/>
</dbReference>
<dbReference type="PIRSF" id="PIRSF010256">
    <property type="entry name" value="CoxE_vWa"/>
    <property type="match status" value="1"/>
</dbReference>
<organism evidence="1 2">
    <name type="scientific">Sedimentitalea arenosa</name>
    <dbReference type="NCBI Taxonomy" id="2798803"/>
    <lineage>
        <taxon>Bacteria</taxon>
        <taxon>Pseudomonadati</taxon>
        <taxon>Pseudomonadota</taxon>
        <taxon>Alphaproteobacteria</taxon>
        <taxon>Rhodobacterales</taxon>
        <taxon>Paracoccaceae</taxon>
        <taxon>Sedimentitalea</taxon>
    </lineage>
</organism>
<dbReference type="PANTHER" id="PTHR39338">
    <property type="entry name" value="BLL5662 PROTEIN-RELATED"/>
    <property type="match status" value="1"/>
</dbReference>
<dbReference type="EMBL" id="JAELVR010000005">
    <property type="protein sequence ID" value="MBJ6371762.1"/>
    <property type="molecule type" value="Genomic_DNA"/>
</dbReference>
<name>A0A8J7IIT1_9RHOB</name>
<comment type="caution">
    <text evidence="1">The sequence shown here is derived from an EMBL/GenBank/DDBJ whole genome shotgun (WGS) entry which is preliminary data.</text>
</comment>
<proteinExistence type="predicted"/>
<dbReference type="AlphaFoldDB" id="A0A8J7IIT1"/>
<dbReference type="InterPro" id="IPR011195">
    <property type="entry name" value="UCP010256"/>
</dbReference>
<evidence type="ECO:0000313" key="2">
    <source>
        <dbReference type="Proteomes" id="UP000619079"/>
    </source>
</evidence>
<dbReference type="InterPro" id="IPR036465">
    <property type="entry name" value="vWFA_dom_sf"/>
</dbReference>
<dbReference type="SUPFAM" id="SSF53300">
    <property type="entry name" value="vWA-like"/>
    <property type="match status" value="1"/>
</dbReference>
<accession>A0A8J7IIT1</accession>